<name>A0A645A491_9ZZZZ</name>
<dbReference type="AlphaFoldDB" id="A0A645A491"/>
<proteinExistence type="predicted"/>
<keyword evidence="1" id="KW-0677">Repeat</keyword>
<keyword evidence="2" id="KW-0040">ANK repeat</keyword>
<comment type="caution">
    <text evidence="3">The sequence shown here is derived from an EMBL/GenBank/DDBJ whole genome shotgun (WGS) entry which is preliminary data.</text>
</comment>
<dbReference type="PANTHER" id="PTHR24189:SF50">
    <property type="entry name" value="ANKYRIN REPEAT AND SOCS BOX PROTEIN 2"/>
    <property type="match status" value="1"/>
</dbReference>
<dbReference type="InterPro" id="IPR002110">
    <property type="entry name" value="Ankyrin_rpt"/>
</dbReference>
<accession>A0A645A491</accession>
<organism evidence="3">
    <name type="scientific">bioreactor metagenome</name>
    <dbReference type="NCBI Taxonomy" id="1076179"/>
    <lineage>
        <taxon>unclassified sequences</taxon>
        <taxon>metagenomes</taxon>
        <taxon>ecological metagenomes</taxon>
    </lineage>
</organism>
<dbReference type="SUPFAM" id="SSF48403">
    <property type="entry name" value="Ankyrin repeat"/>
    <property type="match status" value="1"/>
</dbReference>
<dbReference type="SMART" id="SM00248">
    <property type="entry name" value="ANK"/>
    <property type="match status" value="3"/>
</dbReference>
<dbReference type="InterPro" id="IPR036770">
    <property type="entry name" value="Ankyrin_rpt-contain_sf"/>
</dbReference>
<dbReference type="PANTHER" id="PTHR24189">
    <property type="entry name" value="MYOTROPHIN"/>
    <property type="match status" value="1"/>
</dbReference>
<evidence type="ECO:0000256" key="2">
    <source>
        <dbReference type="ARBA" id="ARBA00023043"/>
    </source>
</evidence>
<reference evidence="3" key="1">
    <citation type="submission" date="2019-08" db="EMBL/GenBank/DDBJ databases">
        <authorList>
            <person name="Kucharzyk K."/>
            <person name="Murdoch R.W."/>
            <person name="Higgins S."/>
            <person name="Loffler F."/>
        </authorList>
    </citation>
    <scope>NUCLEOTIDE SEQUENCE</scope>
</reference>
<dbReference type="EMBL" id="VSSQ01011914">
    <property type="protein sequence ID" value="MPM48009.1"/>
    <property type="molecule type" value="Genomic_DNA"/>
</dbReference>
<dbReference type="InterPro" id="IPR050745">
    <property type="entry name" value="Multifunctional_regulatory"/>
</dbReference>
<dbReference type="Gene3D" id="1.25.40.20">
    <property type="entry name" value="Ankyrin repeat-containing domain"/>
    <property type="match status" value="1"/>
</dbReference>
<evidence type="ECO:0000313" key="3">
    <source>
        <dbReference type="EMBL" id="MPM48009.1"/>
    </source>
</evidence>
<gene>
    <name evidence="3" type="ORF">SDC9_94730</name>
</gene>
<protein>
    <submittedName>
        <fullName evidence="3">Uncharacterized protein</fullName>
    </submittedName>
</protein>
<dbReference type="Pfam" id="PF00023">
    <property type="entry name" value="Ank"/>
    <property type="match status" value="1"/>
</dbReference>
<evidence type="ECO:0000256" key="1">
    <source>
        <dbReference type="ARBA" id="ARBA00022737"/>
    </source>
</evidence>
<dbReference type="PROSITE" id="PS51257">
    <property type="entry name" value="PROKAR_LIPOPROTEIN"/>
    <property type="match status" value="1"/>
</dbReference>
<sequence>MRAFGKIIVTVTMLTIAFTALSACSANSADGYRLDNIRIYQNTPAWKLAKAVKNEVTGTIAKIAKENPVLLDYQDPVYGTTLLCWAVGMEKYNSAEALLKAGANPDIISTYVGGTALYLAAGYSYVDTDFDSDPKYVKLLLEYGADPEIGFVGNDHNNATEIGETPLMMSIGCGLEKTKALVEAGADINAKTKTQTTAAIKALLRGSGNMSPSEREYAYYLIVEKRQMYHSLTKGSTYIQLLTMTRMICFIQ</sequence>